<feature type="transmembrane region" description="Helical" evidence="2">
    <location>
        <begin position="236"/>
        <end position="257"/>
    </location>
</feature>
<evidence type="ECO:0000313" key="4">
    <source>
        <dbReference type="EMBL" id="CAE0265163.1"/>
    </source>
</evidence>
<feature type="region of interest" description="Disordered" evidence="1">
    <location>
        <begin position="37"/>
        <end position="57"/>
    </location>
</feature>
<feature type="transmembrane region" description="Helical" evidence="2">
    <location>
        <begin position="77"/>
        <end position="98"/>
    </location>
</feature>
<keyword evidence="2" id="KW-1133">Transmembrane helix</keyword>
<feature type="chain" id="PRO_5044130204" description="ZIP family metal transporter" evidence="3">
    <location>
        <begin position="19"/>
        <end position="289"/>
    </location>
</feature>
<feature type="transmembrane region" description="Helical" evidence="2">
    <location>
        <begin position="148"/>
        <end position="169"/>
    </location>
</feature>
<feature type="transmembrane region" description="Helical" evidence="2">
    <location>
        <begin position="105"/>
        <end position="128"/>
    </location>
</feature>
<feature type="signal peptide" evidence="3">
    <location>
        <begin position="1"/>
        <end position="18"/>
    </location>
</feature>
<dbReference type="GO" id="GO:0016020">
    <property type="term" value="C:membrane"/>
    <property type="evidence" value="ECO:0007669"/>
    <property type="project" value="TreeGrafter"/>
</dbReference>
<feature type="compositionally biased region" description="Basic and acidic residues" evidence="1">
    <location>
        <begin position="37"/>
        <end position="54"/>
    </location>
</feature>
<organism evidence="4">
    <name type="scientific">Palpitomonas bilix</name>
    <dbReference type="NCBI Taxonomy" id="652834"/>
    <lineage>
        <taxon>Eukaryota</taxon>
        <taxon>Eukaryota incertae sedis</taxon>
    </lineage>
</organism>
<proteinExistence type="predicted"/>
<accession>A0A7S3GG27</accession>
<dbReference type="PANTHER" id="PTHR11040:SF70">
    <property type="entry name" value="OS05G0316100 PROTEIN"/>
    <property type="match status" value="1"/>
</dbReference>
<dbReference type="PANTHER" id="PTHR11040">
    <property type="entry name" value="ZINC/IRON TRANSPORTER"/>
    <property type="match status" value="1"/>
</dbReference>
<protein>
    <recommendedName>
        <fullName evidence="6">ZIP family metal transporter</fullName>
    </recommendedName>
</protein>
<dbReference type="EMBL" id="HBIB01041977">
    <property type="protein sequence ID" value="CAE0265163.1"/>
    <property type="molecule type" value="Transcribed_RNA"/>
</dbReference>
<name>A0A7S3GG27_9EUKA</name>
<keyword evidence="3" id="KW-0732">Signal</keyword>
<keyword evidence="2" id="KW-0472">Membrane</keyword>
<evidence type="ECO:0000313" key="5">
    <source>
        <dbReference type="EMBL" id="CAE0265170.1"/>
    </source>
</evidence>
<evidence type="ECO:0008006" key="6">
    <source>
        <dbReference type="Google" id="ProtNLM"/>
    </source>
</evidence>
<reference evidence="4" key="1">
    <citation type="submission" date="2021-01" db="EMBL/GenBank/DDBJ databases">
        <authorList>
            <person name="Corre E."/>
            <person name="Pelletier E."/>
            <person name="Niang G."/>
            <person name="Scheremetjew M."/>
            <person name="Finn R."/>
            <person name="Kale V."/>
            <person name="Holt S."/>
            <person name="Cochrane G."/>
            <person name="Meng A."/>
            <person name="Brown T."/>
            <person name="Cohen L."/>
        </authorList>
    </citation>
    <scope>NUCLEOTIDE SEQUENCE</scope>
    <source>
        <strain evidence="4">NIES-2562</strain>
    </source>
</reference>
<evidence type="ECO:0000256" key="2">
    <source>
        <dbReference type="SAM" id="Phobius"/>
    </source>
</evidence>
<dbReference type="EMBL" id="HBIB01041984">
    <property type="protein sequence ID" value="CAE0265170.1"/>
    <property type="molecule type" value="Transcribed_RNA"/>
</dbReference>
<dbReference type="GO" id="GO:0005385">
    <property type="term" value="F:zinc ion transmembrane transporter activity"/>
    <property type="evidence" value="ECO:0007669"/>
    <property type="project" value="TreeGrafter"/>
</dbReference>
<dbReference type="AlphaFoldDB" id="A0A7S3GG27"/>
<gene>
    <name evidence="4" type="ORF">PBIL07802_LOCUS27499</name>
    <name evidence="5" type="ORF">PBIL07802_LOCUS27506</name>
</gene>
<evidence type="ECO:0000256" key="1">
    <source>
        <dbReference type="SAM" id="MobiDB-lite"/>
    </source>
</evidence>
<feature type="transmembrane region" description="Helical" evidence="2">
    <location>
        <begin position="269"/>
        <end position="287"/>
    </location>
</feature>
<evidence type="ECO:0000256" key="3">
    <source>
        <dbReference type="SAM" id="SignalP"/>
    </source>
</evidence>
<keyword evidence="2" id="KW-0812">Transmembrane</keyword>
<sequence length="289" mass="30157">MALLHLILWVLPMSFAAAIGGVPFFFVRIAPAQTETEKEGIAEDSANDREKGEEGDSSVLVDASEDTKMPGHWFSLPHGWCEAVAGGIMLGAAFGLFAEAGENKLGTFLALIGAGIGVASIALISKWLSKQEEFVAEYTSNPTAHKALFFFAIMAVHTFAEGVGVGVSFGSRPEKGESMAVAIGVHNIPEGLAVASVAVSHGQSVLTAMAVATAAAFPQAIMAVPAYLFVDFFSQILPIGLGFAAGAMMWLVLSEMVTEASESLGKKTAATTVLLGFLAMTTFEAIFSS</sequence>